<evidence type="ECO:0000256" key="7">
    <source>
        <dbReference type="PROSITE-ProRule" id="PRU00042"/>
    </source>
</evidence>
<feature type="domain" description="C2H2-type" evidence="8">
    <location>
        <begin position="161"/>
        <end position="186"/>
    </location>
</feature>
<dbReference type="SMART" id="SM00355">
    <property type="entry name" value="ZnF_C2H2"/>
    <property type="match status" value="2"/>
</dbReference>
<dbReference type="PROSITE" id="PS50157">
    <property type="entry name" value="ZINC_FINGER_C2H2_2"/>
    <property type="match status" value="2"/>
</dbReference>
<name>A0A8D8JVJ6_CULPI</name>
<evidence type="ECO:0000256" key="3">
    <source>
        <dbReference type="ARBA" id="ARBA00022737"/>
    </source>
</evidence>
<comment type="subcellular location">
    <subcellularLocation>
        <location evidence="1">Nucleus</location>
    </subcellularLocation>
</comment>
<proteinExistence type="predicted"/>
<evidence type="ECO:0000256" key="1">
    <source>
        <dbReference type="ARBA" id="ARBA00004123"/>
    </source>
</evidence>
<evidence type="ECO:0000256" key="2">
    <source>
        <dbReference type="ARBA" id="ARBA00022723"/>
    </source>
</evidence>
<dbReference type="PANTHER" id="PTHR24394:SF44">
    <property type="entry name" value="ZINC FINGER PROTEIN 271-LIKE"/>
    <property type="match status" value="1"/>
</dbReference>
<dbReference type="GO" id="GO:0005634">
    <property type="term" value="C:nucleus"/>
    <property type="evidence" value="ECO:0007669"/>
    <property type="project" value="UniProtKB-SubCell"/>
</dbReference>
<dbReference type="Pfam" id="PF00096">
    <property type="entry name" value="zf-C2H2"/>
    <property type="match status" value="2"/>
</dbReference>
<dbReference type="SUPFAM" id="SSF57667">
    <property type="entry name" value="beta-beta-alpha zinc fingers"/>
    <property type="match status" value="1"/>
</dbReference>
<organism evidence="9">
    <name type="scientific">Culex pipiens</name>
    <name type="common">House mosquito</name>
    <dbReference type="NCBI Taxonomy" id="7175"/>
    <lineage>
        <taxon>Eukaryota</taxon>
        <taxon>Metazoa</taxon>
        <taxon>Ecdysozoa</taxon>
        <taxon>Arthropoda</taxon>
        <taxon>Hexapoda</taxon>
        <taxon>Insecta</taxon>
        <taxon>Pterygota</taxon>
        <taxon>Neoptera</taxon>
        <taxon>Endopterygota</taxon>
        <taxon>Diptera</taxon>
        <taxon>Nematocera</taxon>
        <taxon>Culicoidea</taxon>
        <taxon>Culicidae</taxon>
        <taxon>Culicinae</taxon>
        <taxon>Culicini</taxon>
        <taxon>Culex</taxon>
        <taxon>Culex</taxon>
    </lineage>
</organism>
<reference evidence="9" key="1">
    <citation type="submission" date="2021-05" db="EMBL/GenBank/DDBJ databases">
        <authorList>
            <person name="Alioto T."/>
            <person name="Alioto T."/>
            <person name="Gomez Garrido J."/>
        </authorList>
    </citation>
    <scope>NUCLEOTIDE SEQUENCE</scope>
</reference>
<feature type="domain" description="C2H2-type" evidence="8">
    <location>
        <begin position="132"/>
        <end position="159"/>
    </location>
</feature>
<evidence type="ECO:0000256" key="5">
    <source>
        <dbReference type="ARBA" id="ARBA00022833"/>
    </source>
</evidence>
<dbReference type="GO" id="GO:0000981">
    <property type="term" value="F:DNA-binding transcription factor activity, RNA polymerase II-specific"/>
    <property type="evidence" value="ECO:0007669"/>
    <property type="project" value="TreeGrafter"/>
</dbReference>
<dbReference type="AlphaFoldDB" id="A0A8D8JVJ6"/>
<keyword evidence="5" id="KW-0862">Zinc</keyword>
<dbReference type="InterPro" id="IPR013087">
    <property type="entry name" value="Znf_C2H2_type"/>
</dbReference>
<dbReference type="Gene3D" id="3.30.160.60">
    <property type="entry name" value="Classic Zinc Finger"/>
    <property type="match status" value="1"/>
</dbReference>
<evidence type="ECO:0000256" key="4">
    <source>
        <dbReference type="ARBA" id="ARBA00022771"/>
    </source>
</evidence>
<sequence length="186" mass="19752">MAAQDAVGGPHRDAQVSISAGGDAKCDVKVIQSEVIMAAAGTQLQQHQQQMDDQPCDLRLLTPSYLREFAAADSKVQQRDLIAVAAAAAAAAAANPNAGGASTGGPLPIPMFKGINITSPVPTVPSSIGGAYTCSRCGNSYARPHSLNRHIRFECGVEPKFECPVCHKKSKHKHNLVLHMRTHQHR</sequence>
<dbReference type="InterPro" id="IPR036236">
    <property type="entry name" value="Znf_C2H2_sf"/>
</dbReference>
<keyword evidence="6" id="KW-0539">Nucleus</keyword>
<evidence type="ECO:0000259" key="8">
    <source>
        <dbReference type="PROSITE" id="PS50157"/>
    </source>
</evidence>
<dbReference type="EMBL" id="HBUE01296813">
    <property type="protein sequence ID" value="CAG6576857.1"/>
    <property type="molecule type" value="Transcribed_RNA"/>
</dbReference>
<accession>A0A8D8JVJ6</accession>
<keyword evidence="2" id="KW-0479">Metal-binding</keyword>
<evidence type="ECO:0000256" key="6">
    <source>
        <dbReference type="ARBA" id="ARBA00023242"/>
    </source>
</evidence>
<dbReference type="GO" id="GO:0008270">
    <property type="term" value="F:zinc ion binding"/>
    <property type="evidence" value="ECO:0007669"/>
    <property type="project" value="UniProtKB-KW"/>
</dbReference>
<dbReference type="PANTHER" id="PTHR24394">
    <property type="entry name" value="ZINC FINGER PROTEIN"/>
    <property type="match status" value="1"/>
</dbReference>
<evidence type="ECO:0000313" key="9">
    <source>
        <dbReference type="EMBL" id="CAG6576857.1"/>
    </source>
</evidence>
<keyword evidence="4 7" id="KW-0863">Zinc-finger</keyword>
<dbReference type="EMBL" id="HBUE01190914">
    <property type="protein sequence ID" value="CAG6525168.1"/>
    <property type="molecule type" value="Transcribed_RNA"/>
</dbReference>
<keyword evidence="3" id="KW-0677">Repeat</keyword>
<protein>
    <submittedName>
        <fullName evidence="9">Longitudinals lacking protein, isoforms A/B/D/L</fullName>
    </submittedName>
</protein>